<sequence>MGTARFSSIVCRFSSSSFSNNTNNATAATTITNNNNNNRSNNYREQRELYEAAKIIQHAYRQYKARISTQRQNEAERNAAILIQSYYRRYKQFCYFKRLHKAAVFIQKHFRMHKAVMRGDSNHCLSVNVDDIKHVQYDDATFNTPTQLTMKEHQAALTIQHAFRQKGREKGFWTLADI</sequence>
<keyword evidence="4" id="KW-0112">Calmodulin-binding</keyword>
<proteinExistence type="predicted"/>
<comment type="subcellular location">
    <subcellularLocation>
        <location evidence="1">Cytoplasm</location>
    </subcellularLocation>
</comment>
<dbReference type="PANTHER" id="PTHR22706:SF1">
    <property type="entry name" value="ASSEMBLY FACTOR FOR SPINDLE MICROTUBULES"/>
    <property type="match status" value="1"/>
</dbReference>
<evidence type="ECO:0000256" key="1">
    <source>
        <dbReference type="ARBA" id="ARBA00004496"/>
    </source>
</evidence>
<dbReference type="OrthoDB" id="407555at2759"/>
<dbReference type="GO" id="GO:0051295">
    <property type="term" value="P:establishment of meiotic spindle localization"/>
    <property type="evidence" value="ECO:0007669"/>
    <property type="project" value="TreeGrafter"/>
</dbReference>
<dbReference type="InterPro" id="IPR027417">
    <property type="entry name" value="P-loop_NTPase"/>
</dbReference>
<evidence type="ECO:0000256" key="3">
    <source>
        <dbReference type="ARBA" id="ARBA00022737"/>
    </source>
</evidence>
<dbReference type="GO" id="GO:0000922">
    <property type="term" value="C:spindle pole"/>
    <property type="evidence" value="ECO:0007669"/>
    <property type="project" value="TreeGrafter"/>
</dbReference>
<evidence type="ECO:0000313" key="5">
    <source>
        <dbReference type="EMBL" id="VDN58187.1"/>
    </source>
</evidence>
<dbReference type="GO" id="GO:0005737">
    <property type="term" value="C:cytoplasm"/>
    <property type="evidence" value="ECO:0007669"/>
    <property type="project" value="UniProtKB-SubCell"/>
</dbReference>
<gene>
    <name evidence="5" type="ORF">DME_LOCUS8160</name>
</gene>
<dbReference type="SUPFAM" id="SSF52540">
    <property type="entry name" value="P-loop containing nucleoside triphosphate hydrolases"/>
    <property type="match status" value="1"/>
</dbReference>
<organism evidence="6 8">
    <name type="scientific">Dracunculus medinensis</name>
    <name type="common">Guinea worm</name>
    <dbReference type="NCBI Taxonomy" id="318479"/>
    <lineage>
        <taxon>Eukaryota</taxon>
        <taxon>Metazoa</taxon>
        <taxon>Ecdysozoa</taxon>
        <taxon>Nematoda</taxon>
        <taxon>Chromadorea</taxon>
        <taxon>Rhabditida</taxon>
        <taxon>Spirurina</taxon>
        <taxon>Dracunculoidea</taxon>
        <taxon>Dracunculidae</taxon>
        <taxon>Dracunculus</taxon>
    </lineage>
</organism>
<dbReference type="WBParaSite" id="DME_0000427701-mRNA-1">
    <property type="protein sequence ID" value="DME_0000427701-mRNA-1"/>
    <property type="gene ID" value="DME_0000427701"/>
</dbReference>
<dbReference type="Pfam" id="PF00612">
    <property type="entry name" value="IQ"/>
    <property type="match status" value="2"/>
</dbReference>
<reference evidence="5 7" key="2">
    <citation type="submission" date="2018-11" db="EMBL/GenBank/DDBJ databases">
        <authorList>
            <consortium name="Pathogen Informatics"/>
        </authorList>
    </citation>
    <scope>NUCLEOTIDE SEQUENCE [LARGE SCALE GENOMIC DNA]</scope>
</reference>
<dbReference type="SMART" id="SM00015">
    <property type="entry name" value="IQ"/>
    <property type="match status" value="3"/>
</dbReference>
<evidence type="ECO:0000256" key="2">
    <source>
        <dbReference type="ARBA" id="ARBA00022490"/>
    </source>
</evidence>
<dbReference type="PANTHER" id="PTHR22706">
    <property type="entry name" value="ASSEMBLY FACTOR FOR SPINDLE MICROTUBULES"/>
    <property type="match status" value="1"/>
</dbReference>
<dbReference type="Proteomes" id="UP000274756">
    <property type="component" value="Unassembled WGS sequence"/>
</dbReference>
<evidence type="ECO:0000256" key="4">
    <source>
        <dbReference type="ARBA" id="ARBA00022860"/>
    </source>
</evidence>
<dbReference type="GO" id="GO:0005516">
    <property type="term" value="F:calmodulin binding"/>
    <property type="evidence" value="ECO:0007669"/>
    <property type="project" value="UniProtKB-KW"/>
</dbReference>
<dbReference type="GO" id="GO:0000278">
    <property type="term" value="P:mitotic cell cycle"/>
    <property type="evidence" value="ECO:0007669"/>
    <property type="project" value="TreeGrafter"/>
</dbReference>
<dbReference type="InterPro" id="IPR051185">
    <property type="entry name" value="ASPM"/>
</dbReference>
<dbReference type="EMBL" id="UYYG01001166">
    <property type="protein sequence ID" value="VDN58187.1"/>
    <property type="molecule type" value="Genomic_DNA"/>
</dbReference>
<evidence type="ECO:0000313" key="6">
    <source>
        <dbReference type="Proteomes" id="UP000038040"/>
    </source>
</evidence>
<dbReference type="GO" id="GO:0007051">
    <property type="term" value="P:spindle organization"/>
    <property type="evidence" value="ECO:0007669"/>
    <property type="project" value="TreeGrafter"/>
</dbReference>
<dbReference type="AlphaFoldDB" id="A0A0N4UAT1"/>
<keyword evidence="2" id="KW-0963">Cytoplasm</keyword>
<dbReference type="InterPro" id="IPR000048">
    <property type="entry name" value="IQ_motif_EF-hand-BS"/>
</dbReference>
<protein>
    <submittedName>
        <fullName evidence="8">Calmodulin-binding transcription activator 1</fullName>
    </submittedName>
</protein>
<dbReference type="Gene3D" id="1.20.5.190">
    <property type="match status" value="2"/>
</dbReference>
<keyword evidence="3" id="KW-0677">Repeat</keyword>
<accession>A0A0N4UAT1</accession>
<evidence type="ECO:0000313" key="8">
    <source>
        <dbReference type="WBParaSite" id="DME_0000427701-mRNA-1"/>
    </source>
</evidence>
<evidence type="ECO:0000313" key="7">
    <source>
        <dbReference type="Proteomes" id="UP000274756"/>
    </source>
</evidence>
<name>A0A0N4UAT1_DRAME</name>
<dbReference type="Proteomes" id="UP000038040">
    <property type="component" value="Unplaced"/>
</dbReference>
<keyword evidence="7" id="KW-1185">Reference proteome</keyword>
<dbReference type="STRING" id="318479.A0A0N4UAT1"/>
<reference evidence="8" key="1">
    <citation type="submission" date="2017-02" db="UniProtKB">
        <authorList>
            <consortium name="WormBaseParasite"/>
        </authorList>
    </citation>
    <scope>IDENTIFICATION</scope>
</reference>